<dbReference type="InterPro" id="IPR016031">
    <property type="entry name" value="Trp_RNA-bd_attenuator-like_dom"/>
</dbReference>
<dbReference type="RefSeq" id="WP_145204165.1">
    <property type="nucleotide sequence ID" value="NZ_CP036267.1"/>
</dbReference>
<dbReference type="OrthoDB" id="9779518at2"/>
<gene>
    <name evidence="1" type="ORF">Mal48_43920</name>
</gene>
<dbReference type="NCBIfam" id="TIGR00266">
    <property type="entry name" value="TIGR00266 family protein"/>
    <property type="match status" value="1"/>
</dbReference>
<reference evidence="1 2" key="1">
    <citation type="submission" date="2019-02" db="EMBL/GenBank/DDBJ databases">
        <title>Deep-cultivation of Planctomycetes and their phenomic and genomic characterization uncovers novel biology.</title>
        <authorList>
            <person name="Wiegand S."/>
            <person name="Jogler M."/>
            <person name="Boedeker C."/>
            <person name="Pinto D."/>
            <person name="Vollmers J."/>
            <person name="Rivas-Marin E."/>
            <person name="Kohn T."/>
            <person name="Peeters S.H."/>
            <person name="Heuer A."/>
            <person name="Rast P."/>
            <person name="Oberbeckmann S."/>
            <person name="Bunk B."/>
            <person name="Jeske O."/>
            <person name="Meyerdierks A."/>
            <person name="Storesund J.E."/>
            <person name="Kallscheuer N."/>
            <person name="Luecker S."/>
            <person name="Lage O.M."/>
            <person name="Pohl T."/>
            <person name="Merkel B.J."/>
            <person name="Hornburger P."/>
            <person name="Mueller R.-W."/>
            <person name="Bruemmer F."/>
            <person name="Labrenz M."/>
            <person name="Spormann A.M."/>
            <person name="Op den Camp H."/>
            <person name="Overmann J."/>
            <person name="Amann R."/>
            <person name="Jetten M.S.M."/>
            <person name="Mascher T."/>
            <person name="Medema M.H."/>
            <person name="Devos D.P."/>
            <person name="Kaster A.-K."/>
            <person name="Ovreas L."/>
            <person name="Rohde M."/>
            <person name="Galperin M.Y."/>
            <person name="Jogler C."/>
        </authorList>
    </citation>
    <scope>NUCLEOTIDE SEQUENCE [LARGE SCALE GENOMIC DNA]</scope>
    <source>
        <strain evidence="1 2">Mal48</strain>
    </source>
</reference>
<dbReference type="Proteomes" id="UP000315724">
    <property type="component" value="Chromosome"/>
</dbReference>
<name>A0A517QU79_9PLAN</name>
<proteinExistence type="predicted"/>
<dbReference type="AlphaFoldDB" id="A0A517QU79"/>
<dbReference type="SUPFAM" id="SSF51219">
    <property type="entry name" value="TRAP-like"/>
    <property type="match status" value="1"/>
</dbReference>
<evidence type="ECO:0008006" key="3">
    <source>
        <dbReference type="Google" id="ProtNLM"/>
    </source>
</evidence>
<protein>
    <recommendedName>
        <fullName evidence="3">TIGR00266 family protein</fullName>
    </recommendedName>
</protein>
<dbReference type="Pfam" id="PF01987">
    <property type="entry name" value="AIM24"/>
    <property type="match status" value="1"/>
</dbReference>
<dbReference type="PANTHER" id="PTHR43657">
    <property type="entry name" value="TRYPTOPHAN RNA-BINDING ATTENUATOR PROTEIN-LIKE PROTEIN"/>
    <property type="match status" value="1"/>
</dbReference>
<dbReference type="EMBL" id="CP036267">
    <property type="protein sequence ID" value="QDT35117.1"/>
    <property type="molecule type" value="Genomic_DNA"/>
</dbReference>
<accession>A0A517QU79</accession>
<dbReference type="KEGG" id="tpol:Mal48_43920"/>
<evidence type="ECO:0000313" key="2">
    <source>
        <dbReference type="Proteomes" id="UP000315724"/>
    </source>
</evidence>
<dbReference type="PANTHER" id="PTHR43657:SF1">
    <property type="entry name" value="ALTERED INHERITANCE OF MITOCHONDRIA PROTEIN 24, MITOCHONDRIAL"/>
    <property type="match status" value="1"/>
</dbReference>
<dbReference type="InterPro" id="IPR036983">
    <property type="entry name" value="AIM24_sf"/>
</dbReference>
<dbReference type="Gene3D" id="3.60.160.10">
    <property type="entry name" value="Mitochondrial biogenesis AIM24"/>
    <property type="match status" value="1"/>
</dbReference>
<organism evidence="1 2">
    <name type="scientific">Thalassoglobus polymorphus</name>
    <dbReference type="NCBI Taxonomy" id="2527994"/>
    <lineage>
        <taxon>Bacteria</taxon>
        <taxon>Pseudomonadati</taxon>
        <taxon>Planctomycetota</taxon>
        <taxon>Planctomycetia</taxon>
        <taxon>Planctomycetales</taxon>
        <taxon>Planctomycetaceae</taxon>
        <taxon>Thalassoglobus</taxon>
    </lineage>
</organism>
<sequence>MNIEMRERGAFCSALVHLEPGEEFVSEAGAMFRASENIDINVTTKSRGKGGIMGGLKRLMAAENFFFSTYKCNNNEPGEVGLAPTLQGDVLAVECDGQNNWLCTGGSYLGSSSGLEVNTKFQGLKGFLSGESISFVEISGQGELLVNAFGRIAVFDIDGELTVDTGHVVAFEDSLTYEPRKAASSWIQSYFSGEGIVLNFSGKGQILVQSHNPKEFGGVLGSMLPPRK</sequence>
<dbReference type="InterPro" id="IPR002838">
    <property type="entry name" value="AIM24"/>
</dbReference>
<keyword evidence="2" id="KW-1185">Reference proteome</keyword>
<evidence type="ECO:0000313" key="1">
    <source>
        <dbReference type="EMBL" id="QDT35117.1"/>
    </source>
</evidence>